<dbReference type="GO" id="GO:0005524">
    <property type="term" value="F:ATP binding"/>
    <property type="evidence" value="ECO:0007669"/>
    <property type="project" value="UniProtKB-KW"/>
</dbReference>
<sequence>MLIATPNLCLDRTQLVPELVLGGVMRARSVEVTAGGKGVNIARVARAHHQRATVVGLVADRDRERLLRLLAEEGADVVDVPMPGDTRNAIIMIEQPGGRTTIVNEQGSTIDATIWQRYRDAIEASLPGHRTLACSGSLPPGAPADAYGQLVQLAHAAGVLAVVDTAPGALRASLASGPDLVKPNLQEAEAAISGTSGLVLLDADSDVRERAMEAATTLCRLGARNAAVTAGAHGVALAQGTASVRWFPAIKVEVVSAVGAGDSFLGGVLLELEAATNAAGNAVGNQGDLDRGRAVEPDWPAAMLRGSATASASCEQLRAGGVDPDRAAELLAQLRKLDTQS</sequence>
<feature type="domain" description="Carbohydrate kinase PfkB" evidence="7">
    <location>
        <begin position="13"/>
        <end position="319"/>
    </location>
</feature>
<evidence type="ECO:0000256" key="3">
    <source>
        <dbReference type="ARBA" id="ARBA00022741"/>
    </source>
</evidence>
<keyword evidence="5" id="KW-0067">ATP-binding</keyword>
<dbReference type="Proteomes" id="UP000256913">
    <property type="component" value="Unassembled WGS sequence"/>
</dbReference>
<dbReference type="PIRSF" id="PIRSF000535">
    <property type="entry name" value="1PFK/6PFK/LacC"/>
    <property type="match status" value="1"/>
</dbReference>
<dbReference type="Pfam" id="PF00294">
    <property type="entry name" value="PfkB"/>
    <property type="match status" value="1"/>
</dbReference>
<dbReference type="InterPro" id="IPR017583">
    <property type="entry name" value="Tagatose/fructose_Pkinase"/>
</dbReference>
<comment type="similarity">
    <text evidence="1">Belongs to the carbohydrate kinase PfkB family.</text>
</comment>
<evidence type="ECO:0000256" key="2">
    <source>
        <dbReference type="ARBA" id="ARBA00022679"/>
    </source>
</evidence>
<comment type="caution">
    <text evidence="8">The sequence shown here is derived from an EMBL/GenBank/DDBJ whole genome shotgun (WGS) entry which is preliminary data.</text>
</comment>
<dbReference type="PANTHER" id="PTHR46566">
    <property type="entry name" value="1-PHOSPHOFRUCTOKINASE-RELATED"/>
    <property type="match status" value="1"/>
</dbReference>
<evidence type="ECO:0000313" key="8">
    <source>
        <dbReference type="EMBL" id="REF99325.1"/>
    </source>
</evidence>
<keyword evidence="2 6" id="KW-0808">Transferase</keyword>
<proteinExistence type="inferred from homology"/>
<keyword evidence="3" id="KW-0547">Nucleotide-binding</keyword>
<dbReference type="PANTHER" id="PTHR46566:SF2">
    <property type="entry name" value="ATP-DEPENDENT 6-PHOSPHOFRUCTOKINASE ISOZYME 2"/>
    <property type="match status" value="1"/>
</dbReference>
<evidence type="ECO:0000256" key="5">
    <source>
        <dbReference type="ARBA" id="ARBA00022840"/>
    </source>
</evidence>
<organism evidence="8 9">
    <name type="scientific">Asanoa ferruginea</name>
    <dbReference type="NCBI Taxonomy" id="53367"/>
    <lineage>
        <taxon>Bacteria</taxon>
        <taxon>Bacillati</taxon>
        <taxon>Actinomycetota</taxon>
        <taxon>Actinomycetes</taxon>
        <taxon>Micromonosporales</taxon>
        <taxon>Micromonosporaceae</taxon>
        <taxon>Asanoa</taxon>
    </lineage>
</organism>
<dbReference type="InterPro" id="IPR029056">
    <property type="entry name" value="Ribokinase-like"/>
</dbReference>
<dbReference type="Gene3D" id="3.40.1190.20">
    <property type="match status" value="1"/>
</dbReference>
<dbReference type="GO" id="GO:0008443">
    <property type="term" value="F:phosphofructokinase activity"/>
    <property type="evidence" value="ECO:0007669"/>
    <property type="project" value="TreeGrafter"/>
</dbReference>
<evidence type="ECO:0000313" key="9">
    <source>
        <dbReference type="Proteomes" id="UP000256913"/>
    </source>
</evidence>
<evidence type="ECO:0000256" key="1">
    <source>
        <dbReference type="ARBA" id="ARBA00010688"/>
    </source>
</evidence>
<dbReference type="SUPFAM" id="SSF53613">
    <property type="entry name" value="Ribokinase-like"/>
    <property type="match status" value="1"/>
</dbReference>
<evidence type="ECO:0000256" key="4">
    <source>
        <dbReference type="ARBA" id="ARBA00022777"/>
    </source>
</evidence>
<gene>
    <name evidence="8" type="ORF">DFJ67_5360</name>
</gene>
<dbReference type="AlphaFoldDB" id="A0A3D9ZPZ3"/>
<dbReference type="EMBL" id="QUMQ01000001">
    <property type="protein sequence ID" value="REF99325.1"/>
    <property type="molecule type" value="Genomic_DNA"/>
</dbReference>
<name>A0A3D9ZPZ3_9ACTN</name>
<accession>A0A3D9ZPZ3</accession>
<keyword evidence="9" id="KW-1185">Reference proteome</keyword>
<dbReference type="GO" id="GO:0005829">
    <property type="term" value="C:cytosol"/>
    <property type="evidence" value="ECO:0007669"/>
    <property type="project" value="TreeGrafter"/>
</dbReference>
<protein>
    <submittedName>
        <fullName evidence="8">1-phosphofructokinase/tagatose 6-phosphate kinase</fullName>
    </submittedName>
</protein>
<reference evidence="8 9" key="1">
    <citation type="submission" date="2018-08" db="EMBL/GenBank/DDBJ databases">
        <title>Sequencing the genomes of 1000 actinobacteria strains.</title>
        <authorList>
            <person name="Klenk H.-P."/>
        </authorList>
    </citation>
    <scope>NUCLEOTIDE SEQUENCE [LARGE SCALE GENOMIC DNA]</scope>
    <source>
        <strain evidence="8 9">DSM 44099</strain>
    </source>
</reference>
<evidence type="ECO:0000256" key="6">
    <source>
        <dbReference type="PIRNR" id="PIRNR000535"/>
    </source>
</evidence>
<evidence type="ECO:0000259" key="7">
    <source>
        <dbReference type="Pfam" id="PF00294"/>
    </source>
</evidence>
<dbReference type="InterPro" id="IPR011611">
    <property type="entry name" value="PfkB_dom"/>
</dbReference>
<keyword evidence="4 8" id="KW-0418">Kinase</keyword>